<dbReference type="EMBL" id="AAVO02000007">
    <property type="protein sequence ID" value="EDM87376.1"/>
    <property type="molecule type" value="Genomic_DNA"/>
</dbReference>
<evidence type="ECO:0000313" key="1">
    <source>
        <dbReference type="EMBL" id="EDM87376.1"/>
    </source>
</evidence>
<accession>A5ZSG4</accession>
<gene>
    <name evidence="1" type="ORF">RUMOBE_01942</name>
</gene>
<dbReference type="Proteomes" id="UP000006002">
    <property type="component" value="Unassembled WGS sequence"/>
</dbReference>
<comment type="caution">
    <text evidence="1">The sequence shown here is derived from an EMBL/GenBank/DDBJ whole genome shotgun (WGS) entry which is preliminary data.</text>
</comment>
<reference evidence="1 2" key="2">
    <citation type="submission" date="2007-04" db="EMBL/GenBank/DDBJ databases">
        <title>Draft genome sequence of Ruminococcus obeum (ATCC 29174).</title>
        <authorList>
            <person name="Sudarsanam P."/>
            <person name="Ley R."/>
            <person name="Guruge J."/>
            <person name="Turnbaugh P.J."/>
            <person name="Mahowald M."/>
            <person name="Liep D."/>
            <person name="Gordon J."/>
        </authorList>
    </citation>
    <scope>NUCLEOTIDE SEQUENCE [LARGE SCALE GENOMIC DNA]</scope>
    <source>
        <strain evidence="1 2">ATCC 29174</strain>
    </source>
</reference>
<organism evidence="1 2">
    <name type="scientific">Blautia obeum ATCC 29174</name>
    <dbReference type="NCBI Taxonomy" id="411459"/>
    <lineage>
        <taxon>Bacteria</taxon>
        <taxon>Bacillati</taxon>
        <taxon>Bacillota</taxon>
        <taxon>Clostridia</taxon>
        <taxon>Lachnospirales</taxon>
        <taxon>Lachnospiraceae</taxon>
        <taxon>Blautia</taxon>
    </lineage>
</organism>
<reference evidence="1 2" key="1">
    <citation type="submission" date="2007-03" db="EMBL/GenBank/DDBJ databases">
        <authorList>
            <person name="Fulton L."/>
            <person name="Clifton S."/>
            <person name="Fulton B."/>
            <person name="Xu J."/>
            <person name="Minx P."/>
            <person name="Pepin K.H."/>
            <person name="Johnson M."/>
            <person name="Thiruvilangam P."/>
            <person name="Bhonagiri V."/>
            <person name="Nash W.E."/>
            <person name="Mardis E.R."/>
            <person name="Wilson R.K."/>
        </authorList>
    </citation>
    <scope>NUCLEOTIDE SEQUENCE [LARGE SCALE GENOMIC DNA]</scope>
    <source>
        <strain evidence="1 2">ATCC 29174</strain>
    </source>
</reference>
<dbReference type="HOGENOM" id="CLU_2462368_0_0_9"/>
<protein>
    <submittedName>
        <fullName evidence="1">Uncharacterized protein</fullName>
    </submittedName>
</protein>
<name>A5ZSG4_9FIRM</name>
<evidence type="ECO:0000313" key="2">
    <source>
        <dbReference type="Proteomes" id="UP000006002"/>
    </source>
</evidence>
<sequence>MSEGVKNVIVIIYNLYNLVCWKIFYIWIKSVLGNYETTLYSYFLPGDIDRYGCRWTDVHCFSIIDHWWHYSIGDVTFIIDQEEKTESIVNQLQRM</sequence>
<dbReference type="AlphaFoldDB" id="A5ZSG4"/>
<proteinExistence type="predicted"/>